<sequence length="103" mass="11359">MNNTNLQQLHVLCLQMHQEGKTPSVGILRAKAPFKVSVTEAIEAIKRFNAQKPALDVPSEGNVSQQNPIPTTDKSVNLHARVEALEKEVAELKRALHQISNAQ</sequence>
<keyword evidence="4" id="KW-1185">Reference proteome</keyword>
<feature type="coiled-coil region" evidence="1">
    <location>
        <begin position="75"/>
        <end position="102"/>
    </location>
</feature>
<proteinExistence type="predicted"/>
<dbReference type="Proteomes" id="UP000305471">
    <property type="component" value="Unassembled WGS sequence"/>
</dbReference>
<feature type="compositionally biased region" description="Polar residues" evidence="2">
    <location>
        <begin position="61"/>
        <end position="75"/>
    </location>
</feature>
<organism evidence="3 4">
    <name type="scientific">Alteromonas portus</name>
    <dbReference type="NCBI Taxonomy" id="2565549"/>
    <lineage>
        <taxon>Bacteria</taxon>
        <taxon>Pseudomonadati</taxon>
        <taxon>Pseudomonadota</taxon>
        <taxon>Gammaproteobacteria</taxon>
        <taxon>Alteromonadales</taxon>
        <taxon>Alteromonadaceae</taxon>
        <taxon>Alteromonas/Salinimonas group</taxon>
        <taxon>Alteromonas</taxon>
    </lineage>
</organism>
<name>A0A4U0ZJE8_9ALTE</name>
<dbReference type="EMBL" id="SWCO01000001">
    <property type="protein sequence ID" value="TKB04857.1"/>
    <property type="molecule type" value="Genomic_DNA"/>
</dbReference>
<comment type="caution">
    <text evidence="3">The sequence shown here is derived from an EMBL/GenBank/DDBJ whole genome shotgun (WGS) entry which is preliminary data.</text>
</comment>
<gene>
    <name evidence="3" type="ORF">E5672_01835</name>
</gene>
<dbReference type="AlphaFoldDB" id="A0A4U0ZJE8"/>
<dbReference type="OrthoDB" id="6322475at2"/>
<evidence type="ECO:0000313" key="3">
    <source>
        <dbReference type="EMBL" id="TKB04857.1"/>
    </source>
</evidence>
<evidence type="ECO:0000256" key="2">
    <source>
        <dbReference type="SAM" id="MobiDB-lite"/>
    </source>
</evidence>
<keyword evidence="1" id="KW-0175">Coiled coil</keyword>
<dbReference type="RefSeq" id="WP_136780666.1">
    <property type="nucleotide sequence ID" value="NZ_SWCO01000001.1"/>
</dbReference>
<protein>
    <recommendedName>
        <fullName evidence="5">KfrA N-terminal DNA-binding domain-containing protein</fullName>
    </recommendedName>
</protein>
<evidence type="ECO:0000256" key="1">
    <source>
        <dbReference type="SAM" id="Coils"/>
    </source>
</evidence>
<reference evidence="3 4" key="1">
    <citation type="submission" date="2019-04" db="EMBL/GenBank/DDBJ databases">
        <title>Alteromonas portus sp. nov., an alginate lyase-excreting marine bacterium.</title>
        <authorList>
            <person name="Huang H."/>
            <person name="Mo K."/>
            <person name="Bao S."/>
        </authorList>
    </citation>
    <scope>NUCLEOTIDE SEQUENCE [LARGE SCALE GENOMIC DNA]</scope>
    <source>
        <strain evidence="3 4">HB161718</strain>
    </source>
</reference>
<evidence type="ECO:0000313" key="4">
    <source>
        <dbReference type="Proteomes" id="UP000305471"/>
    </source>
</evidence>
<evidence type="ECO:0008006" key="5">
    <source>
        <dbReference type="Google" id="ProtNLM"/>
    </source>
</evidence>
<feature type="region of interest" description="Disordered" evidence="2">
    <location>
        <begin position="55"/>
        <end position="75"/>
    </location>
</feature>
<accession>A0A4U0ZJE8</accession>